<keyword evidence="5" id="KW-0560">Oxidoreductase</keyword>
<dbReference type="OrthoDB" id="3941538at2759"/>
<evidence type="ECO:0000259" key="7">
    <source>
        <dbReference type="SMART" id="SM00829"/>
    </source>
</evidence>
<dbReference type="PANTHER" id="PTHR43161:SF23">
    <property type="entry name" value="(R,R)-BUTANEDIOL DEHYDROGENASE-RELATED"/>
    <property type="match status" value="1"/>
</dbReference>
<protein>
    <recommendedName>
        <fullName evidence="7">Enoyl reductase (ER) domain-containing protein</fullName>
    </recommendedName>
</protein>
<evidence type="ECO:0000313" key="9">
    <source>
        <dbReference type="Proteomes" id="UP000799767"/>
    </source>
</evidence>
<evidence type="ECO:0000256" key="6">
    <source>
        <dbReference type="RuleBase" id="RU361277"/>
    </source>
</evidence>
<dbReference type="PANTHER" id="PTHR43161">
    <property type="entry name" value="SORBITOL DEHYDROGENASE"/>
    <property type="match status" value="1"/>
</dbReference>
<dbReference type="Gene3D" id="3.90.180.10">
    <property type="entry name" value="Medium-chain alcohol dehydrogenases, catalytic domain"/>
    <property type="match status" value="1"/>
</dbReference>
<evidence type="ECO:0000256" key="4">
    <source>
        <dbReference type="ARBA" id="ARBA00022833"/>
    </source>
</evidence>
<dbReference type="Proteomes" id="UP000799767">
    <property type="component" value="Unassembled WGS sequence"/>
</dbReference>
<sequence length="368" mass="39156">MGGTMKAVRFHAAKDIRVDEVPIPELKPGWVRLKPAFVGICGSDLHEYEDGPHIIPPKGSPHVMTGEAAPITIGHEFSGVIDQVGEGVTGIEVGDKVAVQPTIYDGGCRACKRGLTNSCDSFGFIGLSGWGGGMGEYTTAPAEYIKKLPKDMDLKIGALIEPLAVAWHAVANSPLKAGDAVLVLGGGPIGLAVVLSLVAKGCKNITVAEISGRRRQFAKDFGAHHVVNPIEEDVVQKTKDLTGGEGVDLCFDAAGVQKAVDFGLESVKARGTFVNIALWGAQRVALNMTHMLFGERKYVATVTYVDGDFEAVIEAVHRGDLKADGMITKVIRPDEVAEEGFKALVEDKENQVKILVDMSKAKEVSTTK</sequence>
<evidence type="ECO:0000256" key="5">
    <source>
        <dbReference type="ARBA" id="ARBA00023002"/>
    </source>
</evidence>
<dbReference type="EMBL" id="MU001637">
    <property type="protein sequence ID" value="KAF2481670.1"/>
    <property type="molecule type" value="Genomic_DNA"/>
</dbReference>
<reference evidence="8" key="1">
    <citation type="journal article" date="2020" name="Stud. Mycol.">
        <title>101 Dothideomycetes genomes: a test case for predicting lifestyles and emergence of pathogens.</title>
        <authorList>
            <person name="Haridas S."/>
            <person name="Albert R."/>
            <person name="Binder M."/>
            <person name="Bloem J."/>
            <person name="Labutti K."/>
            <person name="Salamov A."/>
            <person name="Andreopoulos B."/>
            <person name="Baker S."/>
            <person name="Barry K."/>
            <person name="Bills G."/>
            <person name="Bluhm B."/>
            <person name="Cannon C."/>
            <person name="Castanera R."/>
            <person name="Culley D."/>
            <person name="Daum C."/>
            <person name="Ezra D."/>
            <person name="Gonzalez J."/>
            <person name="Henrissat B."/>
            <person name="Kuo A."/>
            <person name="Liang C."/>
            <person name="Lipzen A."/>
            <person name="Lutzoni F."/>
            <person name="Magnuson J."/>
            <person name="Mondo S."/>
            <person name="Nolan M."/>
            <person name="Ohm R."/>
            <person name="Pangilinan J."/>
            <person name="Park H.-J."/>
            <person name="Ramirez L."/>
            <person name="Alfaro M."/>
            <person name="Sun H."/>
            <person name="Tritt A."/>
            <person name="Yoshinaga Y."/>
            <person name="Zwiers L.-H."/>
            <person name="Turgeon B."/>
            <person name="Goodwin S."/>
            <person name="Spatafora J."/>
            <person name="Crous P."/>
            <person name="Grigoriev I."/>
        </authorList>
    </citation>
    <scope>NUCLEOTIDE SEQUENCE</scope>
    <source>
        <strain evidence="8">CBS 113389</strain>
    </source>
</reference>
<keyword evidence="4 6" id="KW-0862">Zinc</keyword>
<dbReference type="GO" id="GO:0008270">
    <property type="term" value="F:zinc ion binding"/>
    <property type="evidence" value="ECO:0007669"/>
    <property type="project" value="InterPro"/>
</dbReference>
<dbReference type="PROSITE" id="PS00059">
    <property type="entry name" value="ADH_ZINC"/>
    <property type="match status" value="1"/>
</dbReference>
<organism evidence="8 9">
    <name type="scientific">Neohortaea acidophila</name>
    <dbReference type="NCBI Taxonomy" id="245834"/>
    <lineage>
        <taxon>Eukaryota</taxon>
        <taxon>Fungi</taxon>
        <taxon>Dikarya</taxon>
        <taxon>Ascomycota</taxon>
        <taxon>Pezizomycotina</taxon>
        <taxon>Dothideomycetes</taxon>
        <taxon>Dothideomycetidae</taxon>
        <taxon>Mycosphaerellales</taxon>
        <taxon>Teratosphaeriaceae</taxon>
        <taxon>Neohortaea</taxon>
    </lineage>
</organism>
<dbReference type="AlphaFoldDB" id="A0A6A6PNH7"/>
<dbReference type="InterPro" id="IPR036291">
    <property type="entry name" value="NAD(P)-bd_dom_sf"/>
</dbReference>
<evidence type="ECO:0000313" key="8">
    <source>
        <dbReference type="EMBL" id="KAF2481670.1"/>
    </source>
</evidence>
<dbReference type="GO" id="GO:0034079">
    <property type="term" value="P:butanediol biosynthetic process"/>
    <property type="evidence" value="ECO:0007669"/>
    <property type="project" value="TreeGrafter"/>
</dbReference>
<evidence type="ECO:0000256" key="2">
    <source>
        <dbReference type="ARBA" id="ARBA00008072"/>
    </source>
</evidence>
<keyword evidence="3 6" id="KW-0479">Metal-binding</keyword>
<dbReference type="SUPFAM" id="SSF51735">
    <property type="entry name" value="NAD(P)-binding Rossmann-fold domains"/>
    <property type="match status" value="1"/>
</dbReference>
<dbReference type="InterPro" id="IPR013154">
    <property type="entry name" value="ADH-like_N"/>
</dbReference>
<dbReference type="InterPro" id="IPR020843">
    <property type="entry name" value="ER"/>
</dbReference>
<dbReference type="GeneID" id="54470794"/>
<proteinExistence type="inferred from homology"/>
<dbReference type="RefSeq" id="XP_033588240.1">
    <property type="nucleotide sequence ID" value="XM_033729792.1"/>
</dbReference>
<dbReference type="SMART" id="SM00829">
    <property type="entry name" value="PKS_ER"/>
    <property type="match status" value="1"/>
</dbReference>
<dbReference type="InterPro" id="IPR013149">
    <property type="entry name" value="ADH-like_C"/>
</dbReference>
<gene>
    <name evidence="8" type="ORF">BDY17DRAFT_169054</name>
</gene>
<dbReference type="GO" id="GO:0000721">
    <property type="term" value="F:(R,R)-butanediol dehydrogenase activity"/>
    <property type="evidence" value="ECO:0007669"/>
    <property type="project" value="TreeGrafter"/>
</dbReference>
<feature type="domain" description="Enoyl reductase (ER)" evidence="7">
    <location>
        <begin position="3"/>
        <end position="356"/>
    </location>
</feature>
<dbReference type="SUPFAM" id="SSF50129">
    <property type="entry name" value="GroES-like"/>
    <property type="match status" value="1"/>
</dbReference>
<accession>A0A6A6PNH7</accession>
<dbReference type="InterPro" id="IPR002328">
    <property type="entry name" value="ADH_Zn_CS"/>
</dbReference>
<comment type="similarity">
    <text evidence="2 6">Belongs to the zinc-containing alcohol dehydrogenase family.</text>
</comment>
<dbReference type="Pfam" id="PF00107">
    <property type="entry name" value="ADH_zinc_N"/>
    <property type="match status" value="1"/>
</dbReference>
<dbReference type="InterPro" id="IPR011032">
    <property type="entry name" value="GroES-like_sf"/>
</dbReference>
<dbReference type="GO" id="GO:0005737">
    <property type="term" value="C:cytoplasm"/>
    <property type="evidence" value="ECO:0007669"/>
    <property type="project" value="TreeGrafter"/>
</dbReference>
<name>A0A6A6PNH7_9PEZI</name>
<dbReference type="CDD" id="cd08233">
    <property type="entry name" value="butanediol_DH_like"/>
    <property type="match status" value="1"/>
</dbReference>
<keyword evidence="9" id="KW-1185">Reference proteome</keyword>
<evidence type="ECO:0000256" key="3">
    <source>
        <dbReference type="ARBA" id="ARBA00022723"/>
    </source>
</evidence>
<dbReference type="Pfam" id="PF08240">
    <property type="entry name" value="ADH_N"/>
    <property type="match status" value="1"/>
</dbReference>
<comment type="cofactor">
    <cofactor evidence="1 6">
        <name>Zn(2+)</name>
        <dbReference type="ChEBI" id="CHEBI:29105"/>
    </cofactor>
</comment>
<evidence type="ECO:0000256" key="1">
    <source>
        <dbReference type="ARBA" id="ARBA00001947"/>
    </source>
</evidence>
<dbReference type="Gene3D" id="3.40.50.720">
    <property type="entry name" value="NAD(P)-binding Rossmann-like Domain"/>
    <property type="match status" value="1"/>
</dbReference>